<dbReference type="InterPro" id="IPR033309">
    <property type="entry name" value="Mus81"/>
</dbReference>
<sequence length="614" mass="70580">MTVENFKYVYLELLQDMLNDARHQERLQQVYTKARANLEAADGTFHHPKDLKKVKGIGEKTVMALERRLEKFCRENGKEFPKYVIPDTRRGSTPKRTVTALQSDNNNKTKDDEPVRKKRKYIPKKKSGGYAILLGLLELNAVRRPVTKDEIITTCQKFASSSMSSNPSSGEFYGAWSSISSLLKNSLVLEEGRPKRYSLTTEGVELAKTLKSTGNIIFDNEKHNNQGREISLDLDNERTMNLSELLRNEQGIRKFNESSFASALSNISQESNRSMHMSTPQRRIPLQSTPRSTQPNSIDINDTHMDSPTSRIHMNRKRFGGVSYEIWPNGSYEIRPMIDHREVKSRQDREFFTEGMERKGIQMETRQLALGDILWVAIHKKTKFCCVLNTIIERKRLDDLAASIKDNRFMEQKNRLEKSVCSKKYYLIEETMQSSVVNMAEVLKTALWMILIYYRFSVIRSVNSTDTVDKLSVLHSVVKHHYHNKDLLVMYPKMLKDQNEYTKILKNFQMEFSNKTSLECCHTINTFQEIMGKNDSPTIGELTIQILMYVKGVSLEKAVAIQSVFPTLNHILTAYRNCSSELEAKMLMFQKLGDAPGNKKITKSLSGKISEAFI</sequence>
<evidence type="ECO:0000313" key="19">
    <source>
        <dbReference type="Proteomes" id="UP000750334"/>
    </source>
</evidence>
<evidence type="ECO:0000256" key="16">
    <source>
        <dbReference type="SAM" id="MobiDB-lite"/>
    </source>
</evidence>
<dbReference type="FunFam" id="1.10.10.10:FF:000307">
    <property type="entry name" value="Crossover junction endonuclease MUS81"/>
    <property type="match status" value="1"/>
</dbReference>
<keyword evidence="14" id="KW-0469">Meiosis</keyword>
<comment type="caution">
    <text evidence="18">The sequence shown here is derived from an EMBL/GenBank/DDBJ whole genome shotgun (WGS) entry which is preliminary data.</text>
</comment>
<dbReference type="CDD" id="cd20074">
    <property type="entry name" value="XPF_nuclease_Mus81"/>
    <property type="match status" value="1"/>
</dbReference>
<dbReference type="EMBL" id="PUHR01000348">
    <property type="protein sequence ID" value="KAG0654367.1"/>
    <property type="molecule type" value="Genomic_DNA"/>
</dbReference>
<dbReference type="InterPro" id="IPR047417">
    <property type="entry name" value="WHD_MUS81"/>
</dbReference>
<evidence type="ECO:0000256" key="13">
    <source>
        <dbReference type="ARBA" id="ARBA00023242"/>
    </source>
</evidence>
<dbReference type="GO" id="GO:0048257">
    <property type="term" value="F:3'-flap endonuclease activity"/>
    <property type="evidence" value="ECO:0007669"/>
    <property type="project" value="TreeGrafter"/>
</dbReference>
<dbReference type="Pfam" id="PF21136">
    <property type="entry name" value="WHD_MUS81"/>
    <property type="match status" value="1"/>
</dbReference>
<evidence type="ECO:0000256" key="14">
    <source>
        <dbReference type="ARBA" id="ARBA00023254"/>
    </source>
</evidence>
<dbReference type="GO" id="GO:0000712">
    <property type="term" value="P:resolution of meiotic recombination intermediates"/>
    <property type="evidence" value="ECO:0007669"/>
    <property type="project" value="TreeGrafter"/>
</dbReference>
<dbReference type="InterPro" id="IPR036388">
    <property type="entry name" value="WH-like_DNA-bd_sf"/>
</dbReference>
<dbReference type="PANTHER" id="PTHR13451">
    <property type="entry name" value="CLASS II CROSSOVER JUNCTION ENDONUCLEASE MUS81"/>
    <property type="match status" value="1"/>
</dbReference>
<dbReference type="OrthoDB" id="5963188at2759"/>
<feature type="compositionally biased region" description="Polar residues" evidence="16">
    <location>
        <begin position="94"/>
        <end position="106"/>
    </location>
</feature>
<evidence type="ECO:0000256" key="8">
    <source>
        <dbReference type="ARBA" id="ARBA00022763"/>
    </source>
</evidence>
<evidence type="ECO:0000256" key="5">
    <source>
        <dbReference type="ARBA" id="ARBA00022722"/>
    </source>
</evidence>
<keyword evidence="8 15" id="KW-0227">DNA damage</keyword>
<evidence type="ECO:0000256" key="15">
    <source>
        <dbReference type="RuleBase" id="RU369042"/>
    </source>
</evidence>
<evidence type="ECO:0000256" key="2">
    <source>
        <dbReference type="ARBA" id="ARBA00004123"/>
    </source>
</evidence>
<dbReference type="GO" id="GO:0031573">
    <property type="term" value="P:mitotic intra-S DNA damage checkpoint signaling"/>
    <property type="evidence" value="ECO:0007669"/>
    <property type="project" value="TreeGrafter"/>
</dbReference>
<dbReference type="Gene3D" id="1.10.150.110">
    <property type="entry name" value="DNA polymerase beta, N-terminal domain-like"/>
    <property type="match status" value="1"/>
</dbReference>
<evidence type="ECO:0000256" key="3">
    <source>
        <dbReference type="ARBA" id="ARBA00010015"/>
    </source>
</evidence>
<dbReference type="SUPFAM" id="SSF47802">
    <property type="entry name" value="DNA polymerase beta, N-terminal domain-like"/>
    <property type="match status" value="1"/>
</dbReference>
<dbReference type="GO" id="GO:0048476">
    <property type="term" value="C:Holliday junction resolvase complex"/>
    <property type="evidence" value="ECO:0007669"/>
    <property type="project" value="UniProtKB-UniRule"/>
</dbReference>
<dbReference type="Proteomes" id="UP000750334">
    <property type="component" value="Unassembled WGS sequence"/>
</dbReference>
<dbReference type="Gene3D" id="3.40.50.10130">
    <property type="match status" value="1"/>
</dbReference>
<keyword evidence="7 15" id="KW-0255">Endonuclease</keyword>
<evidence type="ECO:0000256" key="7">
    <source>
        <dbReference type="ARBA" id="ARBA00022759"/>
    </source>
</evidence>
<organism evidence="18 19">
    <name type="scientific">Maudiozyma exigua</name>
    <name type="common">Yeast</name>
    <name type="synonym">Kazachstania exigua</name>
    <dbReference type="NCBI Taxonomy" id="34358"/>
    <lineage>
        <taxon>Eukaryota</taxon>
        <taxon>Fungi</taxon>
        <taxon>Dikarya</taxon>
        <taxon>Ascomycota</taxon>
        <taxon>Saccharomycotina</taxon>
        <taxon>Saccharomycetes</taxon>
        <taxon>Saccharomycetales</taxon>
        <taxon>Saccharomycetaceae</taxon>
        <taxon>Maudiozyma</taxon>
    </lineage>
</organism>
<keyword evidence="11 15" id="KW-0233">DNA recombination</keyword>
<keyword evidence="12 15" id="KW-0234">DNA repair</keyword>
<dbReference type="InterPro" id="IPR006166">
    <property type="entry name" value="ERCC4_domain"/>
</dbReference>
<dbReference type="InterPro" id="IPR027421">
    <property type="entry name" value="DNA_pol_lamdba_lyase_dom_sf"/>
</dbReference>
<comment type="cofactor">
    <cofactor evidence="1 15">
        <name>Mg(2+)</name>
        <dbReference type="ChEBI" id="CHEBI:18420"/>
    </cofactor>
</comment>
<dbReference type="InterPro" id="IPR010996">
    <property type="entry name" value="HHH_MUS81"/>
</dbReference>
<keyword evidence="19" id="KW-1185">Reference proteome</keyword>
<evidence type="ECO:0000256" key="4">
    <source>
        <dbReference type="ARBA" id="ARBA00017114"/>
    </source>
</evidence>
<dbReference type="GO" id="GO:0005634">
    <property type="term" value="C:nucleus"/>
    <property type="evidence" value="ECO:0007669"/>
    <property type="project" value="UniProtKB-SubCell"/>
</dbReference>
<gene>
    <name evidence="18" type="primary">MUS81</name>
    <name evidence="18" type="ORF">C6P45_003414</name>
</gene>
<evidence type="ECO:0000259" key="17">
    <source>
        <dbReference type="SMART" id="SM00891"/>
    </source>
</evidence>
<keyword evidence="10 15" id="KW-0460">Magnesium</keyword>
<evidence type="ECO:0000256" key="10">
    <source>
        <dbReference type="ARBA" id="ARBA00022842"/>
    </source>
</evidence>
<comment type="subcellular location">
    <subcellularLocation>
        <location evidence="2 15">Nucleus</location>
    </subcellularLocation>
</comment>
<dbReference type="AlphaFoldDB" id="A0A9P6VSK3"/>
<dbReference type="GO" id="GO:0046872">
    <property type="term" value="F:metal ion binding"/>
    <property type="evidence" value="ECO:0007669"/>
    <property type="project" value="UniProtKB-UniRule"/>
</dbReference>
<evidence type="ECO:0000313" key="18">
    <source>
        <dbReference type="EMBL" id="KAG0654367.1"/>
    </source>
</evidence>
<evidence type="ECO:0000256" key="6">
    <source>
        <dbReference type="ARBA" id="ARBA00022723"/>
    </source>
</evidence>
<keyword evidence="13 15" id="KW-0539">Nucleus</keyword>
<dbReference type="EC" id="3.1.22.-" evidence="15"/>
<comment type="similarity">
    <text evidence="3 15">Belongs to the XPF family.</text>
</comment>
<keyword evidence="5 15" id="KW-0540">Nuclease</keyword>
<dbReference type="GO" id="GO:0000727">
    <property type="term" value="P:double-strand break repair via break-induced replication"/>
    <property type="evidence" value="ECO:0007669"/>
    <property type="project" value="UniProtKB-UniRule"/>
</dbReference>
<dbReference type="PANTHER" id="PTHR13451:SF0">
    <property type="entry name" value="CROSSOVER JUNCTION ENDONUCLEASE MUS81"/>
    <property type="match status" value="1"/>
</dbReference>
<dbReference type="GO" id="GO:0008821">
    <property type="term" value="F:crossover junction DNA endonuclease activity"/>
    <property type="evidence" value="ECO:0007669"/>
    <property type="project" value="UniProtKB-UniRule"/>
</dbReference>
<dbReference type="SUPFAM" id="SSF52980">
    <property type="entry name" value="Restriction endonuclease-like"/>
    <property type="match status" value="1"/>
</dbReference>
<reference evidence="18 19" key="1">
    <citation type="submission" date="2020-11" db="EMBL/GenBank/DDBJ databases">
        <title>Kefir isolates.</title>
        <authorList>
            <person name="Marcisauskas S."/>
            <person name="Kim Y."/>
            <person name="Blasche S."/>
        </authorList>
    </citation>
    <scope>NUCLEOTIDE SEQUENCE [LARGE SCALE GENOMIC DNA]</scope>
    <source>
        <strain evidence="18 19">OG2</strain>
    </source>
</reference>
<protein>
    <recommendedName>
        <fullName evidence="4 15">Crossover junction endonuclease MUS81</fullName>
        <ecNumber evidence="15">3.1.22.-</ecNumber>
    </recommendedName>
</protein>
<evidence type="ECO:0000256" key="9">
    <source>
        <dbReference type="ARBA" id="ARBA00022801"/>
    </source>
</evidence>
<evidence type="ECO:0000256" key="1">
    <source>
        <dbReference type="ARBA" id="ARBA00001946"/>
    </source>
</evidence>
<dbReference type="CDD" id="cd21036">
    <property type="entry name" value="WH_MUS81"/>
    <property type="match status" value="1"/>
</dbReference>
<feature type="region of interest" description="Disordered" evidence="16">
    <location>
        <begin position="86"/>
        <end position="115"/>
    </location>
</feature>
<proteinExistence type="inferred from homology"/>
<evidence type="ECO:0000256" key="11">
    <source>
        <dbReference type="ARBA" id="ARBA00023172"/>
    </source>
</evidence>
<keyword evidence="6 15" id="KW-0479">Metal-binding</keyword>
<keyword evidence="9 15" id="KW-0378">Hydrolase</keyword>
<feature type="domain" description="ERCC4" evidence="17">
    <location>
        <begin position="335"/>
        <end position="432"/>
    </location>
</feature>
<dbReference type="Gene3D" id="1.10.150.670">
    <property type="entry name" value="Crossover junction endonuclease EME1, DNA-binding domain"/>
    <property type="match status" value="1"/>
</dbReference>
<evidence type="ECO:0000256" key="12">
    <source>
        <dbReference type="ARBA" id="ARBA00023204"/>
    </source>
</evidence>
<dbReference type="SMART" id="SM00891">
    <property type="entry name" value="ERCC4"/>
    <property type="match status" value="1"/>
</dbReference>
<dbReference type="Gene3D" id="1.10.10.10">
    <property type="entry name" value="Winged helix-like DNA-binding domain superfamily/Winged helix DNA-binding domain"/>
    <property type="match status" value="1"/>
</dbReference>
<dbReference type="GO" id="GO:0003677">
    <property type="term" value="F:DNA binding"/>
    <property type="evidence" value="ECO:0007669"/>
    <property type="project" value="UniProtKB-UniRule"/>
</dbReference>
<comment type="function">
    <text evidence="15">Interacts with EME1 to form a DNA structure-specific endonuclease with substrate preference for branched DNA structures with a 5'-end at the branch nick. Typical substrates include 3'-flap structures, D-loops, replication forks and nicked Holliday junctions. May be required in mitosis for the processing of stalled or collapsed replication fork intermediates. May be required in meiosis for the repair of meiosis-specific double strand breaks subsequent to single-end invasion (SEI).</text>
</comment>
<dbReference type="Pfam" id="PF14716">
    <property type="entry name" value="HHH_8"/>
    <property type="match status" value="1"/>
</dbReference>
<dbReference type="InterPro" id="IPR042530">
    <property type="entry name" value="EME1/EME2_C"/>
</dbReference>
<name>A0A9P6VSK3_MAUEX</name>
<dbReference type="InterPro" id="IPR011335">
    <property type="entry name" value="Restrct_endonuc-II-like"/>
</dbReference>
<dbReference type="GO" id="GO:0006308">
    <property type="term" value="P:DNA catabolic process"/>
    <property type="evidence" value="ECO:0007669"/>
    <property type="project" value="UniProtKB-UniRule"/>
</dbReference>
<accession>A0A9P6VSK3</accession>
<feature type="region of interest" description="Disordered" evidence="16">
    <location>
        <begin position="268"/>
        <end position="311"/>
    </location>
</feature>
<dbReference type="Pfam" id="PF02732">
    <property type="entry name" value="ERCC4"/>
    <property type="match status" value="1"/>
</dbReference>
<dbReference type="InterPro" id="IPR047416">
    <property type="entry name" value="XPF_nuclease_Mus81"/>
</dbReference>
<comment type="subunit">
    <text evidence="15">Interacts with EME1.</text>
</comment>